<dbReference type="Gene3D" id="2.40.100.10">
    <property type="entry name" value="Cyclophilin-like"/>
    <property type="match status" value="1"/>
</dbReference>
<dbReference type="Pfam" id="PF00160">
    <property type="entry name" value="Pro_isomerase"/>
    <property type="match status" value="1"/>
</dbReference>
<dbReference type="GO" id="GO:0003755">
    <property type="term" value="F:peptidyl-prolyl cis-trans isomerase activity"/>
    <property type="evidence" value="ECO:0007669"/>
    <property type="project" value="InterPro"/>
</dbReference>
<dbReference type="Gene3D" id="3.40.390.10">
    <property type="entry name" value="Collagenase (Catalytic Domain)"/>
    <property type="match status" value="1"/>
</dbReference>
<dbReference type="SUPFAM" id="SSF55486">
    <property type="entry name" value="Metalloproteases ('zincins'), catalytic domain"/>
    <property type="match status" value="1"/>
</dbReference>
<keyword evidence="4" id="KW-1185">Reference proteome</keyword>
<protein>
    <recommendedName>
        <fullName evidence="2">PPIase cyclophilin-type domain-containing protein</fullName>
    </recommendedName>
</protein>
<evidence type="ECO:0000313" key="3">
    <source>
        <dbReference type="EMBL" id="NGO40330.1"/>
    </source>
</evidence>
<gene>
    <name evidence="3" type="ORF">G4L39_13120</name>
</gene>
<organism evidence="3 4">
    <name type="scientific">Limisphaera ngatamarikiensis</name>
    <dbReference type="NCBI Taxonomy" id="1324935"/>
    <lineage>
        <taxon>Bacteria</taxon>
        <taxon>Pseudomonadati</taxon>
        <taxon>Verrucomicrobiota</taxon>
        <taxon>Verrucomicrobiia</taxon>
        <taxon>Limisphaerales</taxon>
        <taxon>Limisphaeraceae</taxon>
        <taxon>Limisphaera</taxon>
    </lineage>
</organism>
<proteinExistence type="predicted"/>
<dbReference type="Proteomes" id="UP000477311">
    <property type="component" value="Unassembled WGS sequence"/>
</dbReference>
<evidence type="ECO:0000256" key="1">
    <source>
        <dbReference type="SAM" id="MobiDB-lite"/>
    </source>
</evidence>
<dbReference type="InterPro" id="IPR029000">
    <property type="entry name" value="Cyclophilin-like_dom_sf"/>
</dbReference>
<evidence type="ECO:0000259" key="2">
    <source>
        <dbReference type="Pfam" id="PF00160"/>
    </source>
</evidence>
<name>A0A6M1S4Y4_9BACT</name>
<dbReference type="SUPFAM" id="SSF50891">
    <property type="entry name" value="Cyclophilin-like"/>
    <property type="match status" value="1"/>
</dbReference>
<dbReference type="AlphaFoldDB" id="A0A6M1S4Y4"/>
<dbReference type="RefSeq" id="WP_165108823.1">
    <property type="nucleotide sequence ID" value="NZ_JAAKYA010000085.1"/>
</dbReference>
<sequence length="503" mass="55781">MQPMRHIGAAGAGQERQQDQGTGRAGLHGFSPALLSRFPVWRRGVLVGLWLWVWVCPGLAGWNLRADGLPAAPAVPEVAPVSEELRMRLKLGPFYQKHVEVGGLPVLGSARVSDAALREAAWILGHMMAGRPEWLARMGERGARVVVMAHDEYTTDVPEHARLRPKIYWDRRARGLGGRITSCGEENLLGFPGDPYAGENILIHEFAHALHHVALRGLEPGFQEALEELHRRALAEGRWSGTYAASNPEEYWAEGVQSWFDCNRENDASHNHVNTREELELYDPGLARLCARVFGPNPWRYRRPGERPPEARVHLGDFDPGRAPRFRWPDPPLGERVVVRFDLAAGSLEAELYPRQAPRTVRHFLNLVRDGFYRGGILIWVPAGGSQSRAGFWEGRTDPGRATELPPLLTWEGPGQVGPEHARGTIWWVFEGPAEPAERFRIDGGAQVLQSVPGAEPAGSGTRLTALGRVIRGLDLLERLRDDAASGLPARAGLRLQGVYRLE</sequence>
<reference evidence="3 4" key="1">
    <citation type="submission" date="2020-02" db="EMBL/GenBank/DDBJ databases">
        <title>Draft genome sequence of Limisphaera ngatamarikiensis NGM72.4T, a thermophilic Verrucomicrobia grouped in subdivision 3.</title>
        <authorList>
            <person name="Carere C.R."/>
            <person name="Steen J."/>
            <person name="Hugenholtz P."/>
            <person name="Stott M.B."/>
        </authorList>
    </citation>
    <scope>NUCLEOTIDE SEQUENCE [LARGE SCALE GENOMIC DNA]</scope>
    <source>
        <strain evidence="3 4">NGM72.4</strain>
    </source>
</reference>
<accession>A0A6M1S4Y4</accession>
<dbReference type="GO" id="GO:0008237">
    <property type="term" value="F:metallopeptidase activity"/>
    <property type="evidence" value="ECO:0007669"/>
    <property type="project" value="InterPro"/>
</dbReference>
<feature type="region of interest" description="Disordered" evidence="1">
    <location>
        <begin position="1"/>
        <end position="23"/>
    </location>
</feature>
<dbReference type="EMBL" id="JAAKYA010000085">
    <property type="protein sequence ID" value="NGO40330.1"/>
    <property type="molecule type" value="Genomic_DNA"/>
</dbReference>
<dbReference type="InterPro" id="IPR024079">
    <property type="entry name" value="MetalloPept_cat_dom_sf"/>
</dbReference>
<dbReference type="InterPro" id="IPR002130">
    <property type="entry name" value="Cyclophilin-type_PPIase_dom"/>
</dbReference>
<comment type="caution">
    <text evidence="3">The sequence shown here is derived from an EMBL/GenBank/DDBJ whole genome shotgun (WGS) entry which is preliminary data.</text>
</comment>
<evidence type="ECO:0000313" key="4">
    <source>
        <dbReference type="Proteomes" id="UP000477311"/>
    </source>
</evidence>
<feature type="domain" description="PPIase cyclophilin-type" evidence="2">
    <location>
        <begin position="340"/>
        <end position="378"/>
    </location>
</feature>